<evidence type="ECO:0000259" key="14">
    <source>
        <dbReference type="PROSITE" id="PS51190"/>
    </source>
</evidence>
<dbReference type="PROSITE" id="PS51189">
    <property type="entry name" value="FAT"/>
    <property type="match status" value="1"/>
</dbReference>
<dbReference type="GO" id="GO:0005634">
    <property type="term" value="C:nucleus"/>
    <property type="evidence" value="ECO:0007669"/>
    <property type="project" value="TreeGrafter"/>
</dbReference>
<evidence type="ECO:0000256" key="3">
    <source>
        <dbReference type="ARBA" id="ARBA00022679"/>
    </source>
</evidence>
<dbReference type="Pfam" id="PF00454">
    <property type="entry name" value="PI3_PI4_kinase"/>
    <property type="match status" value="1"/>
</dbReference>
<dbReference type="Pfam" id="PF23593">
    <property type="entry name" value="HEAT_ATR"/>
    <property type="match status" value="1"/>
</dbReference>
<feature type="domain" description="FAT" evidence="13">
    <location>
        <begin position="1585"/>
        <end position="2261"/>
    </location>
</feature>
<feature type="compositionally biased region" description="Low complexity" evidence="11">
    <location>
        <begin position="568"/>
        <end position="579"/>
    </location>
</feature>
<reference evidence="15 16" key="1">
    <citation type="submission" date="2022-07" db="EMBL/GenBank/DDBJ databases">
        <title>Genome-wide signatures of adaptation to extreme environments.</title>
        <authorList>
            <person name="Cho C.H."/>
            <person name="Yoon H.S."/>
        </authorList>
    </citation>
    <scope>NUCLEOTIDE SEQUENCE [LARGE SCALE GENOMIC DNA]</scope>
    <source>
        <strain evidence="15 16">108.79 E11</strain>
    </source>
</reference>
<feature type="region of interest" description="Disordered" evidence="11">
    <location>
        <begin position="1986"/>
        <end position="2007"/>
    </location>
</feature>
<sequence>MLPTQDTTGKWQSQVVSLLKQVYISETRSARLEAARRFKETLEQKWRETVVPVGTSPKASSLHTNMAEELSTQLINLVSSPDVRERIAAVVCLDVLMDLKGESYREKIQRTHNGLRSVLQNVERCLPSALAVEKLFASQPFLFEAQEDDSELISLDSTVVSKHPVDEVELLRVTSKALGHLARTGGVLAYRCVESEVSRAFERLSFRDHTDARFSLARLAAVFVLKEIAENAPAFFYGQRTYFVRLIWSALWDPKQQVRFYAALALRAFIQTVVRRDATEMATLIGKLLQVSIDNLIPVTKDENTEHSSTEVSKFLQASQEKPPADIKTERVHGSLLCLAELLRDEISRERLHGRFEELCEVVLYYQSSQDIFIRTAVVVCLPLLAFLDPTTFCSSPNEYLKRTHQVLISFHKLYLENEKLPAQHLVAYGQLAEAIGAEYILPFVNQVFAMIEDILPKKDSNVRTKSQRNAKDVFSCIRMLAETLESHTFNNTNRFHNLLDHMFAHGLSFDMVKALNSIGKKIPDLLPQIQERLLDSVSFILSRGSPFGDDPKTNRTRKYSRSKDPMESMNSSSSSNEDWSHSSVLIERALETVANFEFRGRFLSSFVRENIFDYMNSNFPSWRRLAVSACCRLLAASSVYALEQQSLFHQQKLRRVCSNNLVKEIAVLISRVLSSSVADRDERIRLAALEGLKDPRFSKYLSQPHLLNKVLICLYDESLSVKRVAISLCGNLSFLNPALVFPVLRRRLAQLLITLRCEGKTFALRSSRDSAAVLLSIMVRDAPRIVWPYVVPILTVLIVRLRETLFGSNNFSYVWDSGGEEAETVMYAAIGNVASNVGPNLEDLKKMLPELLSLLVAAVQDQTSDSKTKTAALNAFTLIVQNTSCVITPYNNFPHLLPCLLHAIRTETDPQVRQGVEQLLGTLGAIDPKECKYGVSYDDNETEHVLCKESSVHAPNYFMDRSYYRPALYEDYHSSYATVSPLEASGMIVGGEAAISPSKAGLNFTRAGNENKERIFSQRVINMALSNETLVSRLNHPYTANEEYFPSASLDALHRVLSDSKLSHHHREAVNAITCIVQSLGAKCNEILPWTLSKLLWTLRPVGMGIVSSSGMKTSSSMGDLRRGIGSRSGGKYGSTDSLESLSAATCSAGSPPRGSMPWVTATTSAANNLNGSNSASSDPNLREYVFKALAEVVSVARQHVRPYSWDIISICRYYWEREPLSSELRTIVILVERTCYALMDEFAVHVPTLLPCIMATLHTDTSANRENALPVLHLLDVIGNHLEDYGFMLIPIVSKMACDSTASTTARIETLGILSRLITRVPIREVASQVIHSLLNALEQSDAKEVSLWITKILGYIAERHAAIFSLFVDTIVFVLHSMSGPIDPLLLEQLKKYRVDVSMFAEQGKAASSLRQSSLTRISSLSSLNRSGSSSSLSALEGSSASGAPSTATSGAPGASSSLRRHHVNQRSLKNAWNLGRRTTAEDWEEWLNKFSNGLFRESGSPSIRSCARLAEVYTPLMQELFNAAFLSCWTELAPNYQASLVETLLAALSSPSLPLDALQTLLSLAEFMEHDEKPLPIDVRRLAAMAYRCGAYAKALRYKEAEYAQVTQPQTAKSAVAGEHGLISIYNNLLQQESAVGALKDAEYRFGIRRRKEWFEKLQRWDEALIAYEKGSSAISTNDEEKSPCEPERVLTFQKPVLSLQPQPSPDDAYEEPFAILSEWDRKLGMIRCLNELGEWRRMESLCRELWKDADSEQRSVLAYEGAASVAFNLDLWDEFEERVKYLQKNTFKWAFYNALMAVHEKQYEEALEYVKHGRRILDSRLKARAAEGYARAYLDIVNAERLVEIEEAIKYLKNPTVSYRNQLATLWKARLQGIQSSYFYWYRILRVRCVVFHPFDSMEEWIKFASLCRKSGRLPMSAESLRWLLTPSEALHSDDVDSWDIPAALENAHPQVAFALLKHVYVAGRKMKAFSYLKQLATRYSPGSRQEEQSQPQSSEEAEEEDHHLAARLYLKLAKWGRNLQDEMTPLVTHHTTSRSGPSSSSVTEFFDSDESSSSNNSVSGLEEAETTSSGKQSIPSMISAESILSYAKKATELSPHWYKTWHVWASLNAELVSSSEDAQGKRKNKSMMELGRRGISSHLRFSSFREEPQQLVIQAIDGFFRTLALCSETAIRLQDILRLLTLWFRYGGVTQVNASINAGIAAAEVDLWLDVIPQLFARLHSPNQSVRSTVRSLLVRIGRAHPQALVYPLHVAAKSTNKVRREAAEEVLNALRLHSSTLVEQAETVSRELVRVAILWHEMWHEGLEEASRLYFGEHNVEGMLEVLEPLHAMLETGPETAREAAFMKEFGRDLAEAAEWCRRFKASGRESDMNQAWDLYYHVFRRINKQLPSMTTLDLAHVSPKLLRANNLELAIPGTYSPSFENNQVSIVRIAGFCPTVQVINSKQRPRRLIIYGSDGREHTFLLKGHEDLRQDERVMQLFGLVNELLSHNASTNSKALMIKRFSVVPLSPNTGLIGWVPGCDTLHSLIREFREQRKILLNVEHRLMLQMAPDYDNLTLIQKVEVFEYALSNTTGADLSRVLWLKSRNSEMWLDKRTTYTRSLATMSMVGYVLGLGDRHPSNLMLERNTGRIIHIDFGDCFEVAMLREKFPEKIPFRLTRMLVNAMEVCGIEGYFRHTCESVMSVLRDNKDSLMAMLEAFVHDPLINWRLLGTAEDIIVGRHVGENEEEQQQQEAPLAPHDGGGGGGKANVAATTRSRPKTKTLAFSIHVDHPIHHNHNDAHFLSTSKHLLQGPQGLSLSDIARLQGGGENRRQDTNDTDTWNTNHNSIATSWRRSVSLRPGETPVEIRHRDMERCQGSEAIEHMNQAVNRRALAVIRRVHNKLTGRDFDASNYHNNNNNNGGGGVASQVDRLIREAMKVENLCQCYIGWCAFW</sequence>
<dbReference type="PROSITE" id="PS00916">
    <property type="entry name" value="PI3_4_KINASE_2"/>
    <property type="match status" value="1"/>
</dbReference>
<keyword evidence="2 10" id="KW-0723">Serine/threonine-protein kinase</keyword>
<feature type="domain" description="FATC" evidence="14">
    <location>
        <begin position="2907"/>
        <end position="2939"/>
    </location>
</feature>
<proteinExistence type="inferred from homology"/>
<keyword evidence="6 10" id="KW-0418">Kinase</keyword>
<feature type="domain" description="PI3K/PI4K catalytic" evidence="12">
    <location>
        <begin position="2440"/>
        <end position="2755"/>
    </location>
</feature>
<dbReference type="InterPro" id="IPR000403">
    <property type="entry name" value="PI3/4_kinase_cat_dom"/>
</dbReference>
<keyword evidence="7 10" id="KW-0067">ATP-binding</keyword>
<dbReference type="Gene3D" id="3.30.1010.10">
    <property type="entry name" value="Phosphatidylinositol 3-kinase Catalytic Subunit, Chain A, domain 4"/>
    <property type="match status" value="1"/>
</dbReference>
<dbReference type="Pfam" id="PF08771">
    <property type="entry name" value="FRB_dom"/>
    <property type="match status" value="1"/>
</dbReference>
<keyword evidence="4" id="KW-0677">Repeat</keyword>
<evidence type="ECO:0000256" key="6">
    <source>
        <dbReference type="ARBA" id="ARBA00022777"/>
    </source>
</evidence>
<dbReference type="Gene3D" id="1.20.120.150">
    <property type="entry name" value="FKBP12-rapamycin binding domain"/>
    <property type="match status" value="1"/>
</dbReference>
<dbReference type="EMBL" id="JANCYU010000022">
    <property type="protein sequence ID" value="KAK4524260.1"/>
    <property type="molecule type" value="Genomic_DNA"/>
</dbReference>
<feature type="region of interest" description="Disordered" evidence="11">
    <location>
        <begin position="549"/>
        <end position="579"/>
    </location>
</feature>
<dbReference type="GO" id="GO:0031932">
    <property type="term" value="C:TORC2 complex"/>
    <property type="evidence" value="ECO:0007669"/>
    <property type="project" value="TreeGrafter"/>
</dbReference>
<dbReference type="Pfam" id="PF11865">
    <property type="entry name" value="mTOR_dom"/>
    <property type="match status" value="2"/>
</dbReference>
<dbReference type="InterPro" id="IPR036940">
    <property type="entry name" value="PI3/4_kinase_cat_sf"/>
</dbReference>
<dbReference type="Gene3D" id="1.25.10.10">
    <property type="entry name" value="Leucine-rich Repeat Variant"/>
    <property type="match status" value="3"/>
</dbReference>
<dbReference type="PANTHER" id="PTHR11139:SF9">
    <property type="entry name" value="SERINE_THREONINE-PROTEIN KINASE MTOR"/>
    <property type="match status" value="1"/>
</dbReference>
<dbReference type="GO" id="GO:0005737">
    <property type="term" value="C:cytoplasm"/>
    <property type="evidence" value="ECO:0007669"/>
    <property type="project" value="TreeGrafter"/>
</dbReference>
<dbReference type="SMART" id="SM00146">
    <property type="entry name" value="PI3Kc"/>
    <property type="match status" value="1"/>
</dbReference>
<dbReference type="GO" id="GO:0031931">
    <property type="term" value="C:TORC1 complex"/>
    <property type="evidence" value="ECO:0007669"/>
    <property type="project" value="TreeGrafter"/>
</dbReference>
<feature type="region of interest" description="Disordered" evidence="11">
    <location>
        <begin position="1438"/>
        <end position="1466"/>
    </location>
</feature>
<dbReference type="FunFam" id="1.10.1070.11:FF:000029">
    <property type="entry name" value="Serine/threonine-protein kinase TOR"/>
    <property type="match status" value="1"/>
</dbReference>
<evidence type="ECO:0000256" key="11">
    <source>
        <dbReference type="SAM" id="MobiDB-lite"/>
    </source>
</evidence>
<dbReference type="InterPro" id="IPR009076">
    <property type="entry name" value="FRB_dom"/>
</dbReference>
<dbReference type="GO" id="GO:0005524">
    <property type="term" value="F:ATP binding"/>
    <property type="evidence" value="ECO:0007669"/>
    <property type="project" value="UniProtKB-KW"/>
</dbReference>
<gene>
    <name evidence="15" type="ORF">GAYE_SCF02G2159</name>
</gene>
<dbReference type="Gene3D" id="1.10.1070.11">
    <property type="entry name" value="Phosphatidylinositol 3-/4-kinase, catalytic domain"/>
    <property type="match status" value="1"/>
</dbReference>
<dbReference type="InterPro" id="IPR050517">
    <property type="entry name" value="DDR_Repair_Kinase"/>
</dbReference>
<organism evidence="15 16">
    <name type="scientific">Galdieria yellowstonensis</name>
    <dbReference type="NCBI Taxonomy" id="3028027"/>
    <lineage>
        <taxon>Eukaryota</taxon>
        <taxon>Rhodophyta</taxon>
        <taxon>Bangiophyceae</taxon>
        <taxon>Galdieriales</taxon>
        <taxon>Galdieriaceae</taxon>
        <taxon>Galdieria</taxon>
    </lineage>
</organism>
<dbReference type="Pfam" id="PF02260">
    <property type="entry name" value="FATC"/>
    <property type="match status" value="1"/>
</dbReference>
<dbReference type="GO" id="GO:0031929">
    <property type="term" value="P:TOR signaling"/>
    <property type="evidence" value="ECO:0007669"/>
    <property type="project" value="TreeGrafter"/>
</dbReference>
<evidence type="ECO:0000256" key="7">
    <source>
        <dbReference type="ARBA" id="ARBA00022840"/>
    </source>
</evidence>
<dbReference type="InterPro" id="IPR014009">
    <property type="entry name" value="PIK_FAT"/>
</dbReference>
<dbReference type="InterPro" id="IPR011009">
    <property type="entry name" value="Kinase-like_dom_sf"/>
</dbReference>
<dbReference type="InterPro" id="IPR024585">
    <property type="entry name" value="mTOR_dom"/>
</dbReference>
<comment type="caution">
    <text evidence="15">The sequence shown here is derived from an EMBL/GenBank/DDBJ whole genome shotgun (WGS) entry which is preliminary data.</text>
</comment>
<dbReference type="GO" id="GO:0044877">
    <property type="term" value="F:protein-containing complex binding"/>
    <property type="evidence" value="ECO:0007669"/>
    <property type="project" value="InterPro"/>
</dbReference>
<evidence type="ECO:0000313" key="15">
    <source>
        <dbReference type="EMBL" id="KAK4524260.1"/>
    </source>
</evidence>
<dbReference type="SMART" id="SM01343">
    <property type="entry name" value="FATC"/>
    <property type="match status" value="1"/>
</dbReference>
<dbReference type="PROSITE" id="PS51190">
    <property type="entry name" value="FATC"/>
    <property type="match status" value="1"/>
</dbReference>
<dbReference type="GO" id="GO:0004674">
    <property type="term" value="F:protein serine/threonine kinase activity"/>
    <property type="evidence" value="ECO:0007669"/>
    <property type="project" value="UniProtKB-KW"/>
</dbReference>
<dbReference type="SUPFAM" id="SSF56112">
    <property type="entry name" value="Protein kinase-like (PK-like)"/>
    <property type="match status" value="1"/>
</dbReference>
<accession>A0AAV9IA10</accession>
<dbReference type="SMART" id="SM01345">
    <property type="entry name" value="Rapamycin_bind"/>
    <property type="match status" value="1"/>
</dbReference>
<dbReference type="CDD" id="cd05169">
    <property type="entry name" value="PIKKc_TOR"/>
    <property type="match status" value="1"/>
</dbReference>
<evidence type="ECO:0000256" key="8">
    <source>
        <dbReference type="ARBA" id="ARBA00047899"/>
    </source>
</evidence>
<comment type="catalytic activity">
    <reaction evidence="8 10">
        <text>L-threonyl-[protein] + ATP = O-phospho-L-threonyl-[protein] + ADP + H(+)</text>
        <dbReference type="Rhea" id="RHEA:46608"/>
        <dbReference type="Rhea" id="RHEA-COMP:11060"/>
        <dbReference type="Rhea" id="RHEA-COMP:11605"/>
        <dbReference type="ChEBI" id="CHEBI:15378"/>
        <dbReference type="ChEBI" id="CHEBI:30013"/>
        <dbReference type="ChEBI" id="CHEBI:30616"/>
        <dbReference type="ChEBI" id="CHEBI:61977"/>
        <dbReference type="ChEBI" id="CHEBI:456216"/>
        <dbReference type="EC" id="2.7.11.1"/>
    </reaction>
</comment>
<dbReference type="Proteomes" id="UP001300502">
    <property type="component" value="Unassembled WGS sequence"/>
</dbReference>
<dbReference type="InterPro" id="IPR003151">
    <property type="entry name" value="PIK-rel_kinase_FAT"/>
</dbReference>
<evidence type="ECO:0000313" key="16">
    <source>
        <dbReference type="Proteomes" id="UP001300502"/>
    </source>
</evidence>
<feature type="compositionally biased region" description="Low complexity" evidence="11">
    <location>
        <begin position="2034"/>
        <end position="2065"/>
    </location>
</feature>
<dbReference type="SUPFAM" id="SSF48371">
    <property type="entry name" value="ARM repeat"/>
    <property type="match status" value="2"/>
</dbReference>
<feature type="region of interest" description="Disordered" evidence="11">
    <location>
        <begin position="2034"/>
        <end position="2080"/>
    </location>
</feature>
<evidence type="ECO:0000256" key="4">
    <source>
        <dbReference type="ARBA" id="ARBA00022737"/>
    </source>
</evidence>
<dbReference type="InterPro" id="IPR026683">
    <property type="entry name" value="TOR_cat"/>
</dbReference>
<evidence type="ECO:0000256" key="10">
    <source>
        <dbReference type="RuleBase" id="RU364109"/>
    </source>
</evidence>
<evidence type="ECO:0000256" key="9">
    <source>
        <dbReference type="ARBA" id="ARBA00048679"/>
    </source>
</evidence>
<feature type="region of interest" description="Disordered" evidence="11">
    <location>
        <begin position="2730"/>
        <end position="2764"/>
    </location>
</feature>
<protein>
    <recommendedName>
        <fullName evidence="10">Serine/threonine-protein kinase TOR</fullName>
        <ecNumber evidence="10">2.7.11.1</ecNumber>
    </recommendedName>
</protein>
<name>A0AAV9IA10_9RHOD</name>
<dbReference type="PANTHER" id="PTHR11139">
    <property type="entry name" value="ATAXIA TELANGIECTASIA MUTATED ATM -RELATED"/>
    <property type="match status" value="1"/>
</dbReference>
<comment type="catalytic activity">
    <reaction evidence="9">
        <text>L-seryl-[protein] + ATP = O-phospho-L-seryl-[protein] + ADP + H(+)</text>
        <dbReference type="Rhea" id="RHEA:17989"/>
        <dbReference type="Rhea" id="RHEA-COMP:9863"/>
        <dbReference type="Rhea" id="RHEA-COMP:11604"/>
        <dbReference type="ChEBI" id="CHEBI:15378"/>
        <dbReference type="ChEBI" id="CHEBI:29999"/>
        <dbReference type="ChEBI" id="CHEBI:30616"/>
        <dbReference type="ChEBI" id="CHEBI:83421"/>
        <dbReference type="ChEBI" id="CHEBI:456216"/>
        <dbReference type="EC" id="2.7.11.1"/>
    </reaction>
</comment>
<dbReference type="PROSITE" id="PS00915">
    <property type="entry name" value="PI3_4_KINASE_1"/>
    <property type="match status" value="1"/>
</dbReference>
<feature type="region of interest" description="Disordered" evidence="11">
    <location>
        <begin position="2812"/>
        <end position="2831"/>
    </location>
</feature>
<dbReference type="InterPro" id="IPR057564">
    <property type="entry name" value="HEAT_ATR"/>
</dbReference>
<dbReference type="FunFam" id="3.30.1010.10:FF:000006">
    <property type="entry name" value="Serine/threonine-protein kinase TOR"/>
    <property type="match status" value="1"/>
</dbReference>
<dbReference type="GO" id="GO:0016242">
    <property type="term" value="P:negative regulation of macroautophagy"/>
    <property type="evidence" value="ECO:0007669"/>
    <property type="project" value="TreeGrafter"/>
</dbReference>
<dbReference type="SUPFAM" id="SSF47212">
    <property type="entry name" value="FKBP12-rapamycin-binding domain of FKBP-rapamycin-associated protein (FRAP)"/>
    <property type="match status" value="1"/>
</dbReference>
<dbReference type="Pfam" id="PF02259">
    <property type="entry name" value="FAT"/>
    <property type="match status" value="2"/>
</dbReference>
<keyword evidence="5 10" id="KW-0547">Nucleotide-binding</keyword>
<feature type="compositionally biased region" description="Low complexity" evidence="11">
    <location>
        <begin position="1438"/>
        <end position="1461"/>
    </location>
</feature>
<dbReference type="PROSITE" id="PS50290">
    <property type="entry name" value="PI3_4_KINASE_3"/>
    <property type="match status" value="1"/>
</dbReference>
<dbReference type="EC" id="2.7.11.1" evidence="10"/>
<dbReference type="InterPro" id="IPR011989">
    <property type="entry name" value="ARM-like"/>
</dbReference>
<dbReference type="InterPro" id="IPR018936">
    <property type="entry name" value="PI3/4_kinase_CS"/>
</dbReference>
<dbReference type="InterPro" id="IPR036738">
    <property type="entry name" value="FRB_sf"/>
</dbReference>
<evidence type="ECO:0000256" key="1">
    <source>
        <dbReference type="ARBA" id="ARBA00011031"/>
    </source>
</evidence>
<comment type="similarity">
    <text evidence="1 10">Belongs to the PI3/PI4-kinase family.</text>
</comment>
<evidence type="ECO:0000256" key="2">
    <source>
        <dbReference type="ARBA" id="ARBA00022527"/>
    </source>
</evidence>
<keyword evidence="16" id="KW-1185">Reference proteome</keyword>
<dbReference type="InterPro" id="IPR016024">
    <property type="entry name" value="ARM-type_fold"/>
</dbReference>
<dbReference type="InterPro" id="IPR003152">
    <property type="entry name" value="FATC_dom"/>
</dbReference>
<keyword evidence="3 10" id="KW-0808">Transferase</keyword>
<evidence type="ECO:0000256" key="5">
    <source>
        <dbReference type="ARBA" id="ARBA00022741"/>
    </source>
</evidence>
<evidence type="ECO:0000259" key="12">
    <source>
        <dbReference type="PROSITE" id="PS50290"/>
    </source>
</evidence>
<dbReference type="FunFam" id="1.20.120.150:FF:000001">
    <property type="entry name" value="Serine/threonine-protein kinase TOR"/>
    <property type="match status" value="1"/>
</dbReference>
<evidence type="ECO:0000259" key="13">
    <source>
        <dbReference type="PROSITE" id="PS51189"/>
    </source>
</evidence>
<dbReference type="SMART" id="SM01346">
    <property type="entry name" value="DUF3385"/>
    <property type="match status" value="1"/>
</dbReference>